<dbReference type="AlphaFoldDB" id="A0AA39Z9X9"/>
<dbReference type="Proteomes" id="UP001174997">
    <property type="component" value="Unassembled WGS sequence"/>
</dbReference>
<dbReference type="EMBL" id="JAULSY010000079">
    <property type="protein sequence ID" value="KAK0666979.1"/>
    <property type="molecule type" value="Genomic_DNA"/>
</dbReference>
<name>A0AA39Z9X9_9PEZI</name>
<proteinExistence type="predicted"/>
<evidence type="ECO:0000313" key="2">
    <source>
        <dbReference type="EMBL" id="KAK0666979.1"/>
    </source>
</evidence>
<accession>A0AA39Z9X9</accession>
<gene>
    <name evidence="2" type="ORF">QBC41DRAFT_396793</name>
</gene>
<keyword evidence="3" id="KW-1185">Reference proteome</keyword>
<feature type="region of interest" description="Disordered" evidence="1">
    <location>
        <begin position="1"/>
        <end position="39"/>
    </location>
</feature>
<evidence type="ECO:0000256" key="1">
    <source>
        <dbReference type="SAM" id="MobiDB-lite"/>
    </source>
</evidence>
<protein>
    <submittedName>
        <fullName evidence="2">Uncharacterized protein</fullName>
    </submittedName>
</protein>
<comment type="caution">
    <text evidence="2">The sequence shown here is derived from an EMBL/GenBank/DDBJ whole genome shotgun (WGS) entry which is preliminary data.</text>
</comment>
<organism evidence="2 3">
    <name type="scientific">Cercophora samala</name>
    <dbReference type="NCBI Taxonomy" id="330535"/>
    <lineage>
        <taxon>Eukaryota</taxon>
        <taxon>Fungi</taxon>
        <taxon>Dikarya</taxon>
        <taxon>Ascomycota</taxon>
        <taxon>Pezizomycotina</taxon>
        <taxon>Sordariomycetes</taxon>
        <taxon>Sordariomycetidae</taxon>
        <taxon>Sordariales</taxon>
        <taxon>Lasiosphaeriaceae</taxon>
        <taxon>Cercophora</taxon>
    </lineage>
</organism>
<reference evidence="2" key="1">
    <citation type="submission" date="2023-06" db="EMBL/GenBank/DDBJ databases">
        <title>Genome-scale phylogeny and comparative genomics of the fungal order Sordariales.</title>
        <authorList>
            <consortium name="Lawrence Berkeley National Laboratory"/>
            <person name="Hensen N."/>
            <person name="Bonometti L."/>
            <person name="Westerberg I."/>
            <person name="Brannstrom I.O."/>
            <person name="Guillou S."/>
            <person name="Cros-Aarteil S."/>
            <person name="Calhoun S."/>
            <person name="Haridas S."/>
            <person name="Kuo A."/>
            <person name="Mondo S."/>
            <person name="Pangilinan J."/>
            <person name="Riley R."/>
            <person name="Labutti K."/>
            <person name="Andreopoulos B."/>
            <person name="Lipzen A."/>
            <person name="Chen C."/>
            <person name="Yanf M."/>
            <person name="Daum C."/>
            <person name="Ng V."/>
            <person name="Clum A."/>
            <person name="Steindorff A."/>
            <person name="Ohm R."/>
            <person name="Martin F."/>
            <person name="Silar P."/>
            <person name="Natvig D."/>
            <person name="Lalanne C."/>
            <person name="Gautier V."/>
            <person name="Ament-Velasquez S.L."/>
            <person name="Kruys A."/>
            <person name="Hutchinson M.I."/>
            <person name="Powell A.J."/>
            <person name="Barry K."/>
            <person name="Miller A.N."/>
            <person name="Grigoriev I.V."/>
            <person name="Debuchy R."/>
            <person name="Gladieux P."/>
            <person name="Thoren M.H."/>
            <person name="Johannesson H."/>
        </authorList>
    </citation>
    <scope>NUCLEOTIDE SEQUENCE</scope>
    <source>
        <strain evidence="2">CBS 307.81</strain>
    </source>
</reference>
<feature type="region of interest" description="Disordered" evidence="1">
    <location>
        <begin position="69"/>
        <end position="90"/>
    </location>
</feature>
<sequence>MRTTRSVSKKLAAETLPTQPKEVTRATKSSPPKTNDGHYIVVNGHKWRATDPMVPDDALAELKHFLAKGRSGARRQNKHDPEKLQLSRKTTGLAKLGLGERGKPEWWNDTDKGRKERWKNALIQLRELYSDNNST</sequence>
<evidence type="ECO:0000313" key="3">
    <source>
        <dbReference type="Proteomes" id="UP001174997"/>
    </source>
</evidence>